<dbReference type="Pfam" id="PF00005">
    <property type="entry name" value="ABC_tran"/>
    <property type="match status" value="1"/>
</dbReference>
<organism evidence="9 10">
    <name type="scientific">Rhodobium gokarnense</name>
    <dbReference type="NCBI Taxonomy" id="364296"/>
    <lineage>
        <taxon>Bacteria</taxon>
        <taxon>Pseudomonadati</taxon>
        <taxon>Pseudomonadota</taxon>
        <taxon>Alphaproteobacteria</taxon>
        <taxon>Hyphomicrobiales</taxon>
        <taxon>Rhodobiaceae</taxon>
        <taxon>Rhodobium</taxon>
    </lineage>
</organism>
<protein>
    <recommendedName>
        <fullName evidence="7">Spermidine/putrescine import ATP-binding protein PotA</fullName>
        <ecNumber evidence="7">7.6.2.11</ecNumber>
    </recommendedName>
</protein>
<dbReference type="SUPFAM" id="SSF52540">
    <property type="entry name" value="P-loop containing nucleoside triphosphate hydrolases"/>
    <property type="match status" value="1"/>
</dbReference>
<dbReference type="Pfam" id="PF08402">
    <property type="entry name" value="TOBE_2"/>
    <property type="match status" value="1"/>
</dbReference>
<evidence type="ECO:0000256" key="7">
    <source>
        <dbReference type="RuleBase" id="RU364083"/>
    </source>
</evidence>
<dbReference type="InterPro" id="IPR027417">
    <property type="entry name" value="P-loop_NTPase"/>
</dbReference>
<keyword evidence="3 7" id="KW-0547">Nucleotide-binding</keyword>
<name>A0ABT3HG75_9HYPH</name>
<dbReference type="GO" id="GO:0005524">
    <property type="term" value="F:ATP binding"/>
    <property type="evidence" value="ECO:0007669"/>
    <property type="project" value="UniProtKB-KW"/>
</dbReference>
<sequence length="368" mass="39819">MAADAPVRIELDGIGKTYGAVQVVRDVNVTIEEGEFFSLLGPSGSGKTTTLMMIAGFAEVDCGQIRVGDRDISAVPPKHRGFGMVFQNYALFPHMSVAENVAFPLKVRNVTAAERRERVAWALETVRLTDFAGRSPRQLSGGQQQRVALARAIVYQPKVVLMDEPLGALDKNLRFHMQTEIKDIQRRLGMTVIYVTHDQEEAMNLSDRIAIMRDGQIAQMGAPSEVYQHPTSAFVGRFLGEANLVPVTARSSTAAGRGAVDFACGDTPASPGQGPALLFVRPEKLRVSAQGGSGLENEVRGTISHVSYLGNFIRYGIDFDGYELTADVLNLSGVPAFEAGGEVHAAWRADDCRLLPVGAEDEARWSAA</sequence>
<evidence type="ECO:0000259" key="8">
    <source>
        <dbReference type="PROSITE" id="PS50893"/>
    </source>
</evidence>
<gene>
    <name evidence="7" type="primary">potA</name>
    <name evidence="9" type="ORF">M2319_003734</name>
</gene>
<comment type="catalytic activity">
    <reaction evidence="7">
        <text>ATP + H2O + polyamine-[polyamine-binding protein]Side 1 = ADP + phosphate + polyamineSide 2 + [polyamine-binding protein]Side 1.</text>
        <dbReference type="EC" id="7.6.2.11"/>
    </reaction>
</comment>
<keyword evidence="2 7" id="KW-1003">Cell membrane</keyword>
<dbReference type="InterPro" id="IPR013611">
    <property type="entry name" value="Transp-assoc_OB_typ2"/>
</dbReference>
<comment type="function">
    <text evidence="7">Part of the ABC transporter complex PotABCD involved in spermidine/putrescine import. Responsible for energy coupling to the transport system.</text>
</comment>
<dbReference type="EMBL" id="JAOQNS010000012">
    <property type="protein sequence ID" value="MCW2309380.1"/>
    <property type="molecule type" value="Genomic_DNA"/>
</dbReference>
<dbReference type="InterPro" id="IPR003439">
    <property type="entry name" value="ABC_transporter-like_ATP-bd"/>
</dbReference>
<evidence type="ECO:0000256" key="5">
    <source>
        <dbReference type="ARBA" id="ARBA00022967"/>
    </source>
</evidence>
<feature type="domain" description="ABC transporter" evidence="8">
    <location>
        <begin position="9"/>
        <end position="239"/>
    </location>
</feature>
<comment type="caution">
    <text evidence="9">The sequence shown here is derived from an EMBL/GenBank/DDBJ whole genome shotgun (WGS) entry which is preliminary data.</text>
</comment>
<keyword evidence="10" id="KW-1185">Reference proteome</keyword>
<dbReference type="InterPro" id="IPR005893">
    <property type="entry name" value="PotA-like"/>
</dbReference>
<dbReference type="SUPFAM" id="SSF50331">
    <property type="entry name" value="MOP-like"/>
    <property type="match status" value="1"/>
</dbReference>
<keyword evidence="6 7" id="KW-0472">Membrane</keyword>
<evidence type="ECO:0000256" key="1">
    <source>
        <dbReference type="ARBA" id="ARBA00022448"/>
    </source>
</evidence>
<dbReference type="PANTHER" id="PTHR42781:SF4">
    <property type="entry name" value="SPERMIDINE_PUTRESCINE IMPORT ATP-BINDING PROTEIN POTA"/>
    <property type="match status" value="1"/>
</dbReference>
<dbReference type="EC" id="7.6.2.11" evidence="7"/>
<dbReference type="InterPro" id="IPR003593">
    <property type="entry name" value="AAA+_ATPase"/>
</dbReference>
<dbReference type="PROSITE" id="PS50893">
    <property type="entry name" value="ABC_TRANSPORTER_2"/>
    <property type="match status" value="1"/>
</dbReference>
<dbReference type="InterPro" id="IPR050093">
    <property type="entry name" value="ABC_SmlMolc_Importer"/>
</dbReference>
<dbReference type="InterPro" id="IPR017871">
    <property type="entry name" value="ABC_transporter-like_CS"/>
</dbReference>
<dbReference type="Proteomes" id="UP001209755">
    <property type="component" value="Unassembled WGS sequence"/>
</dbReference>
<dbReference type="PANTHER" id="PTHR42781">
    <property type="entry name" value="SPERMIDINE/PUTRESCINE IMPORT ATP-BINDING PROTEIN POTA"/>
    <property type="match status" value="1"/>
</dbReference>
<comment type="subunit">
    <text evidence="7">The complex is composed of two ATP-binding proteins (PotA), two transmembrane proteins (PotB and PotC) and a solute-binding protein (PotD).</text>
</comment>
<keyword evidence="1 7" id="KW-0813">Transport</keyword>
<evidence type="ECO:0000313" key="10">
    <source>
        <dbReference type="Proteomes" id="UP001209755"/>
    </source>
</evidence>
<keyword evidence="4 7" id="KW-0067">ATP-binding</keyword>
<reference evidence="10" key="1">
    <citation type="submission" date="2023-07" db="EMBL/GenBank/DDBJ databases">
        <title>Genome sequencing of Purple Non-Sulfur Bacteria from various extreme environments.</title>
        <authorList>
            <person name="Mayer M."/>
        </authorList>
    </citation>
    <scope>NUCLEOTIDE SEQUENCE [LARGE SCALE GENOMIC DNA]</scope>
    <source>
        <strain evidence="10">DSM 17935</strain>
    </source>
</reference>
<dbReference type="PROSITE" id="PS00211">
    <property type="entry name" value="ABC_TRANSPORTER_1"/>
    <property type="match status" value="1"/>
</dbReference>
<dbReference type="Gene3D" id="3.40.50.300">
    <property type="entry name" value="P-loop containing nucleotide triphosphate hydrolases"/>
    <property type="match status" value="1"/>
</dbReference>
<dbReference type="NCBIfam" id="TIGR01187">
    <property type="entry name" value="potA"/>
    <property type="match status" value="1"/>
</dbReference>
<proteinExistence type="inferred from homology"/>
<comment type="similarity">
    <text evidence="7">Belongs to the ABC transporter superfamily. Spermidine/putrescine importer (TC 3.A.1.11.1) family.</text>
</comment>
<dbReference type="SMART" id="SM00382">
    <property type="entry name" value="AAA"/>
    <property type="match status" value="1"/>
</dbReference>
<keyword evidence="5 7" id="KW-1278">Translocase</keyword>
<evidence type="ECO:0000256" key="4">
    <source>
        <dbReference type="ARBA" id="ARBA00022840"/>
    </source>
</evidence>
<dbReference type="InterPro" id="IPR008995">
    <property type="entry name" value="Mo/tungstate-bd_C_term_dom"/>
</dbReference>
<evidence type="ECO:0000256" key="2">
    <source>
        <dbReference type="ARBA" id="ARBA00022475"/>
    </source>
</evidence>
<evidence type="ECO:0000313" key="9">
    <source>
        <dbReference type="EMBL" id="MCW2309380.1"/>
    </source>
</evidence>
<accession>A0ABT3HG75</accession>
<evidence type="ECO:0000256" key="3">
    <source>
        <dbReference type="ARBA" id="ARBA00022741"/>
    </source>
</evidence>
<evidence type="ECO:0000256" key="6">
    <source>
        <dbReference type="ARBA" id="ARBA00023136"/>
    </source>
</evidence>
<dbReference type="RefSeq" id="WP_264602964.1">
    <property type="nucleotide sequence ID" value="NZ_JAOQNS010000012.1"/>
</dbReference>